<dbReference type="EMBL" id="GL983977">
    <property type="protein sequence ID" value="EGR30576.1"/>
    <property type="molecule type" value="Genomic_DNA"/>
</dbReference>
<organism evidence="2 3">
    <name type="scientific">Ichthyophthirius multifiliis</name>
    <name type="common">White spot disease agent</name>
    <name type="synonym">Ich</name>
    <dbReference type="NCBI Taxonomy" id="5932"/>
    <lineage>
        <taxon>Eukaryota</taxon>
        <taxon>Sar</taxon>
        <taxon>Alveolata</taxon>
        <taxon>Ciliophora</taxon>
        <taxon>Intramacronucleata</taxon>
        <taxon>Oligohymenophorea</taxon>
        <taxon>Hymenostomatida</taxon>
        <taxon>Ophryoglenina</taxon>
        <taxon>Ichthyophthirius</taxon>
    </lineage>
</organism>
<evidence type="ECO:0000256" key="1">
    <source>
        <dbReference type="SAM" id="MobiDB-lite"/>
    </source>
</evidence>
<sequence length="275" mass="32893">MDKKKFTFREQKYLPETEYEKSGHNIEKFEEYDEDESEFGFTIIDKDTKEPKHYDYNILFGWVDVVDGKNFYYNQDGEPITNKVPEDMKKLLKDDREVQALLQQMNVLNQESNEFFEKNHFSILKWETKQLLSEQDILDLIYPKNTSEQNKECLKRITIVNEPDNDGETFEGYILIDDQEILNDIIEIHSQDIRLSLVYKLEKIQDIKTLLPDQKALALEMITQLLPQEQDQKEENNYGDDDQDEDYSDGEDDDEIEGEYRNESQQQQYLYQEKQ</sequence>
<gene>
    <name evidence="2" type="ORF">IMG5_128790</name>
</gene>
<reference evidence="2 3" key="1">
    <citation type="submission" date="2011-07" db="EMBL/GenBank/DDBJ databases">
        <authorList>
            <person name="Coyne R."/>
            <person name="Brami D."/>
            <person name="Johnson J."/>
            <person name="Hostetler J."/>
            <person name="Hannick L."/>
            <person name="Clark T."/>
            <person name="Cassidy-Hanley D."/>
            <person name="Inman J."/>
        </authorList>
    </citation>
    <scope>NUCLEOTIDE SEQUENCE [LARGE SCALE GENOMIC DNA]</scope>
    <source>
        <strain evidence="2 3">G5</strain>
    </source>
</reference>
<feature type="compositionally biased region" description="Low complexity" evidence="1">
    <location>
        <begin position="265"/>
        <end position="275"/>
    </location>
</feature>
<dbReference type="AlphaFoldDB" id="G0QW24"/>
<evidence type="ECO:0000313" key="3">
    <source>
        <dbReference type="Proteomes" id="UP000008983"/>
    </source>
</evidence>
<proteinExistence type="predicted"/>
<feature type="region of interest" description="Disordered" evidence="1">
    <location>
        <begin position="227"/>
        <end position="275"/>
    </location>
</feature>
<name>G0QW24_ICHMU</name>
<evidence type="ECO:0000313" key="2">
    <source>
        <dbReference type="EMBL" id="EGR30576.1"/>
    </source>
</evidence>
<dbReference type="InParanoid" id="G0QW24"/>
<protein>
    <submittedName>
        <fullName evidence="2">Uncharacterized protein</fullName>
    </submittedName>
</protein>
<dbReference type="RefSeq" id="XP_004032163.1">
    <property type="nucleotide sequence ID" value="XM_004032115.1"/>
</dbReference>
<dbReference type="GeneID" id="14906701"/>
<feature type="compositionally biased region" description="Acidic residues" evidence="1">
    <location>
        <begin position="237"/>
        <end position="257"/>
    </location>
</feature>
<dbReference type="Proteomes" id="UP000008983">
    <property type="component" value="Unassembled WGS sequence"/>
</dbReference>
<keyword evidence="3" id="KW-1185">Reference proteome</keyword>
<accession>G0QW24</accession>